<dbReference type="Gene3D" id="3.30.1300.30">
    <property type="entry name" value="GSPII I/J protein-like"/>
    <property type="match status" value="1"/>
</dbReference>
<dbReference type="Pfam" id="PF05662">
    <property type="entry name" value="YadA_stalk"/>
    <property type="match status" value="1"/>
</dbReference>
<name>A0ABP9DTG7_9GAMM</name>
<keyword evidence="2" id="KW-0732">Signal</keyword>
<comment type="subcellular location">
    <subcellularLocation>
        <location evidence="1">Membrane</location>
    </subcellularLocation>
</comment>
<evidence type="ECO:0008006" key="7">
    <source>
        <dbReference type="Google" id="ProtNLM"/>
    </source>
</evidence>
<dbReference type="Proteomes" id="UP001501323">
    <property type="component" value="Unassembled WGS sequence"/>
</dbReference>
<evidence type="ECO:0000256" key="2">
    <source>
        <dbReference type="SAM" id="SignalP"/>
    </source>
</evidence>
<comment type="caution">
    <text evidence="5">The sequence shown here is derived from an EMBL/GenBank/DDBJ whole genome shotgun (WGS) entry which is preliminary data.</text>
</comment>
<feature type="domain" description="Trimeric autotransporter adhesin YadA-like C-terminal membrane anchor" evidence="3">
    <location>
        <begin position="382"/>
        <end position="433"/>
    </location>
</feature>
<evidence type="ECO:0000259" key="4">
    <source>
        <dbReference type="Pfam" id="PF05662"/>
    </source>
</evidence>
<feature type="signal peptide" evidence="2">
    <location>
        <begin position="1"/>
        <end position="40"/>
    </location>
</feature>
<proteinExistence type="predicted"/>
<gene>
    <name evidence="5" type="ORF">GCM10023332_07990</name>
</gene>
<evidence type="ECO:0000256" key="1">
    <source>
        <dbReference type="ARBA" id="ARBA00004370"/>
    </source>
</evidence>
<reference evidence="6" key="1">
    <citation type="journal article" date="2019" name="Int. J. Syst. Evol. Microbiol.">
        <title>The Global Catalogue of Microorganisms (GCM) 10K type strain sequencing project: providing services to taxonomists for standard genome sequencing and annotation.</title>
        <authorList>
            <consortium name="The Broad Institute Genomics Platform"/>
            <consortium name="The Broad Institute Genome Sequencing Center for Infectious Disease"/>
            <person name="Wu L."/>
            <person name="Ma J."/>
        </authorList>
    </citation>
    <scope>NUCLEOTIDE SEQUENCE [LARGE SCALE GENOMIC DNA]</scope>
    <source>
        <strain evidence="6">JCM 18392</strain>
    </source>
</reference>
<keyword evidence="6" id="KW-1185">Reference proteome</keyword>
<dbReference type="InterPro" id="IPR008635">
    <property type="entry name" value="Coiled_stalk_dom"/>
</dbReference>
<dbReference type="EMBL" id="BAABJY010000001">
    <property type="protein sequence ID" value="GAA4858502.1"/>
    <property type="molecule type" value="Genomic_DNA"/>
</dbReference>
<feature type="chain" id="PRO_5045082727" description="Trimeric autotransporter adhesin YadA-like C-terminal membrane anchor domain-containing protein" evidence="2">
    <location>
        <begin position="41"/>
        <end position="435"/>
    </location>
</feature>
<evidence type="ECO:0000313" key="5">
    <source>
        <dbReference type="EMBL" id="GAA4858502.1"/>
    </source>
</evidence>
<organism evidence="5 6">
    <name type="scientific">Luteimonas vadosa</name>
    <dbReference type="NCBI Taxonomy" id="1165507"/>
    <lineage>
        <taxon>Bacteria</taxon>
        <taxon>Pseudomonadati</taxon>
        <taxon>Pseudomonadota</taxon>
        <taxon>Gammaproteobacteria</taxon>
        <taxon>Lysobacterales</taxon>
        <taxon>Lysobacteraceae</taxon>
        <taxon>Luteimonas</taxon>
    </lineage>
</organism>
<evidence type="ECO:0000313" key="6">
    <source>
        <dbReference type="Proteomes" id="UP001501323"/>
    </source>
</evidence>
<dbReference type="InterPro" id="IPR011049">
    <property type="entry name" value="Serralysin-like_metalloprot_C"/>
</dbReference>
<dbReference type="Pfam" id="PF03895">
    <property type="entry name" value="YadA_anchor"/>
    <property type="match status" value="1"/>
</dbReference>
<dbReference type="Gene3D" id="2.150.10.10">
    <property type="entry name" value="Serralysin-like metalloprotease, C-terminal"/>
    <property type="match status" value="1"/>
</dbReference>
<dbReference type="SUPFAM" id="SSF101967">
    <property type="entry name" value="Adhesin YadA, collagen-binding domain"/>
    <property type="match status" value="1"/>
</dbReference>
<evidence type="ECO:0000259" key="3">
    <source>
        <dbReference type="Pfam" id="PF03895"/>
    </source>
</evidence>
<sequence length="435" mass="43547">MIAGHSLYHQGEMMSSLNTFRASAVAILAAACAVPAPANADNVVLDDQIVVGSQCVGLDCVNNEDFGFDTLRLKENNLRIDFRDTSNTASFPSNDWGIVINDSSNGGDNYFMIQDRGADGSATDSVFRIDAGAGGAVTLGFGSTSSGTMTVSVGDAGAERRITNVAAGTSGTDAVNLDQMTQAIAASGGGVTQAYVDNGDATTLSAANAHANAGDAATLTAANAHANAGDAATLSSAKAHAEAGDAATLSAANAHANAGDAATLSTAKSHADAGDAATLSTAKAHANAGDAATLTAANSNAAAGDVATLSSARVYTDSRATTTLSTANAYTDQQVATMRLDFDQFQGDVWSRLERTEHHVDRSGAMSVAMAQMTANAIGSRSARGRIAVGAGFQNGQQALSIGYGRALGDRATMTIGAAFSGSDSSAGVGLGLDL</sequence>
<dbReference type="InterPro" id="IPR005594">
    <property type="entry name" value="YadA_C"/>
</dbReference>
<protein>
    <recommendedName>
        <fullName evidence="7">Trimeric autotransporter adhesin YadA-like C-terminal membrane anchor domain-containing protein</fullName>
    </recommendedName>
</protein>
<feature type="domain" description="Trimeric autotransporter adhesin YadA-like stalk" evidence="4">
    <location>
        <begin position="161"/>
        <end position="201"/>
    </location>
</feature>
<accession>A0ABP9DTG7</accession>